<keyword evidence="1" id="KW-1133">Transmembrane helix</keyword>
<feature type="transmembrane region" description="Helical" evidence="1">
    <location>
        <begin position="22"/>
        <end position="55"/>
    </location>
</feature>
<name>A0ABY5ASB8_9CYAN</name>
<dbReference type="InterPro" id="IPR021467">
    <property type="entry name" value="DUF3119"/>
</dbReference>
<sequence length="133" mass="15433">MTSTSPSTRVDLEPIVELAPSYVIPVVLVVLAIPLMLVQVWLAGAIALFGLFLMVQAATLRLEFTQTDLDVYRSDSLIRRFPYSEWLNWEIFWQPVPILFYFREVNSIHFLPVLFNAKMLRNCLEQRCPQSTR</sequence>
<dbReference type="EMBL" id="CP098611">
    <property type="protein sequence ID" value="USR91119.1"/>
    <property type="molecule type" value="Genomic_DNA"/>
</dbReference>
<dbReference type="Pfam" id="PF11317">
    <property type="entry name" value="DUF3119"/>
    <property type="match status" value="1"/>
</dbReference>
<evidence type="ECO:0000313" key="3">
    <source>
        <dbReference type="Proteomes" id="UP001056708"/>
    </source>
</evidence>
<keyword evidence="1" id="KW-0812">Transmembrane</keyword>
<keyword evidence="1" id="KW-0472">Membrane</keyword>
<gene>
    <name evidence="2" type="ORF">NEA10_20220</name>
</gene>
<evidence type="ECO:0000256" key="1">
    <source>
        <dbReference type="SAM" id="Phobius"/>
    </source>
</evidence>
<dbReference type="PANTHER" id="PTHR35550">
    <property type="match status" value="1"/>
</dbReference>
<dbReference type="RefSeq" id="WP_252663150.1">
    <property type="nucleotide sequence ID" value="NZ_CP098611.1"/>
</dbReference>
<keyword evidence="3" id="KW-1185">Reference proteome</keyword>
<reference evidence="2" key="1">
    <citation type="submission" date="2022-06" db="EMBL/GenBank/DDBJ databases">
        <title>Genome sequence of Phormidium yuhuli AB48 isolated from an industrial photobioreactor environment.</title>
        <authorList>
            <person name="Qiu Y."/>
            <person name="Noonan A.J.C."/>
            <person name="Dofher K."/>
            <person name="Koch M."/>
            <person name="Kieft B."/>
            <person name="Lin X."/>
            <person name="Ziels R.M."/>
            <person name="Hallam S.J."/>
        </authorList>
    </citation>
    <scope>NUCLEOTIDE SEQUENCE</scope>
    <source>
        <strain evidence="2">AB48</strain>
    </source>
</reference>
<organism evidence="2 3">
    <name type="scientific">Phormidium yuhuli AB48</name>
    <dbReference type="NCBI Taxonomy" id="2940671"/>
    <lineage>
        <taxon>Bacteria</taxon>
        <taxon>Bacillati</taxon>
        <taxon>Cyanobacteriota</taxon>
        <taxon>Cyanophyceae</taxon>
        <taxon>Oscillatoriophycideae</taxon>
        <taxon>Oscillatoriales</taxon>
        <taxon>Oscillatoriaceae</taxon>
        <taxon>Phormidium</taxon>
        <taxon>Phormidium yuhuli</taxon>
    </lineage>
</organism>
<proteinExistence type="predicted"/>
<dbReference type="PANTHER" id="PTHR35550:SF2">
    <property type="entry name" value="OS05G0401200 PROTEIN"/>
    <property type="match status" value="1"/>
</dbReference>
<evidence type="ECO:0000313" key="2">
    <source>
        <dbReference type="EMBL" id="USR91119.1"/>
    </source>
</evidence>
<dbReference type="Proteomes" id="UP001056708">
    <property type="component" value="Chromosome"/>
</dbReference>
<protein>
    <submittedName>
        <fullName evidence="2">DUF3119 family protein</fullName>
    </submittedName>
</protein>
<accession>A0ABY5ASB8</accession>